<dbReference type="Proteomes" id="UP000824094">
    <property type="component" value="Unassembled WGS sequence"/>
</dbReference>
<proteinExistence type="predicted"/>
<name>A0A9D1SI30_9FIRM</name>
<dbReference type="CDD" id="cd23935">
    <property type="entry name" value="AGPR_2_C"/>
    <property type="match status" value="1"/>
</dbReference>
<dbReference type="NCBIfam" id="TIGR01851">
    <property type="entry name" value="argC_other"/>
    <property type="match status" value="1"/>
</dbReference>
<comment type="caution">
    <text evidence="7">The sequence shown here is derived from an EMBL/GenBank/DDBJ whole genome shotgun (WGS) entry which is preliminary data.</text>
</comment>
<dbReference type="GO" id="GO:0003942">
    <property type="term" value="F:N-acetyl-gamma-glutamyl-phosphate reductase activity"/>
    <property type="evidence" value="ECO:0007669"/>
    <property type="project" value="UniProtKB-EC"/>
</dbReference>
<dbReference type="SUPFAM" id="SSF51735">
    <property type="entry name" value="NAD(P)-binding Rossmann-fold domains"/>
    <property type="match status" value="1"/>
</dbReference>
<dbReference type="SUPFAM" id="SSF55347">
    <property type="entry name" value="Glyceraldehyde-3-phosphate dehydrogenase-like, C-terminal domain"/>
    <property type="match status" value="1"/>
</dbReference>
<dbReference type="InterPro" id="IPR050085">
    <property type="entry name" value="AGPR"/>
</dbReference>
<dbReference type="InterPro" id="IPR036291">
    <property type="entry name" value="NAD(P)-bd_dom_sf"/>
</dbReference>
<evidence type="ECO:0000256" key="5">
    <source>
        <dbReference type="ARBA" id="ARBA00023002"/>
    </source>
</evidence>
<keyword evidence="3" id="KW-0028">Amino-acid biosynthesis</keyword>
<reference evidence="7" key="2">
    <citation type="journal article" date="2021" name="PeerJ">
        <title>Extensive microbial diversity within the chicken gut microbiome revealed by metagenomics and culture.</title>
        <authorList>
            <person name="Gilroy R."/>
            <person name="Ravi A."/>
            <person name="Getino M."/>
            <person name="Pursley I."/>
            <person name="Horton D.L."/>
            <person name="Alikhan N.F."/>
            <person name="Baker D."/>
            <person name="Gharbi K."/>
            <person name="Hall N."/>
            <person name="Watson M."/>
            <person name="Adriaenssens E.M."/>
            <person name="Foster-Nyarko E."/>
            <person name="Jarju S."/>
            <person name="Secka A."/>
            <person name="Antonio M."/>
            <person name="Oren A."/>
            <person name="Chaudhuri R.R."/>
            <person name="La Ragione R."/>
            <person name="Hildebrand F."/>
            <person name="Pallen M.J."/>
        </authorList>
    </citation>
    <scope>NUCLEOTIDE SEQUENCE</scope>
    <source>
        <strain evidence="7">18911</strain>
    </source>
</reference>
<organism evidence="7 8">
    <name type="scientific">Candidatus Stercoripulliclostridium merdigallinarum</name>
    <dbReference type="NCBI Taxonomy" id="2840951"/>
    <lineage>
        <taxon>Bacteria</taxon>
        <taxon>Bacillati</taxon>
        <taxon>Bacillota</taxon>
        <taxon>Clostridia</taxon>
        <taxon>Eubacteriales</taxon>
        <taxon>Candidatus Stercoripulliclostridium</taxon>
    </lineage>
</organism>
<evidence type="ECO:0000313" key="8">
    <source>
        <dbReference type="Proteomes" id="UP000824094"/>
    </source>
</evidence>
<reference evidence="7" key="1">
    <citation type="submission" date="2020-10" db="EMBL/GenBank/DDBJ databases">
        <authorList>
            <person name="Gilroy R."/>
        </authorList>
    </citation>
    <scope>NUCLEOTIDE SEQUENCE</scope>
    <source>
        <strain evidence="7">18911</strain>
    </source>
</reference>
<keyword evidence="4" id="KW-0521">NADP</keyword>
<evidence type="ECO:0000313" key="7">
    <source>
        <dbReference type="EMBL" id="HIU60458.1"/>
    </source>
</evidence>
<dbReference type="GO" id="GO:0051287">
    <property type="term" value="F:NAD binding"/>
    <property type="evidence" value="ECO:0007669"/>
    <property type="project" value="InterPro"/>
</dbReference>
<dbReference type="InterPro" id="IPR058924">
    <property type="entry name" value="AGPR_dimerisation_dom"/>
</dbReference>
<dbReference type="PANTHER" id="PTHR32338:SF10">
    <property type="entry name" value="N-ACETYL-GAMMA-GLUTAMYL-PHOSPHATE REDUCTASE, CHLOROPLASTIC-RELATED"/>
    <property type="match status" value="1"/>
</dbReference>
<evidence type="ECO:0000256" key="1">
    <source>
        <dbReference type="ARBA" id="ARBA00022490"/>
    </source>
</evidence>
<evidence type="ECO:0000256" key="2">
    <source>
        <dbReference type="ARBA" id="ARBA00022571"/>
    </source>
</evidence>
<evidence type="ECO:0000256" key="3">
    <source>
        <dbReference type="ARBA" id="ARBA00022605"/>
    </source>
</evidence>
<dbReference type="PANTHER" id="PTHR32338">
    <property type="entry name" value="N-ACETYL-GAMMA-GLUTAMYL-PHOSPHATE REDUCTASE, CHLOROPLASTIC-RELATED-RELATED"/>
    <property type="match status" value="1"/>
</dbReference>
<dbReference type="SMART" id="SM00859">
    <property type="entry name" value="Semialdhyde_dh"/>
    <property type="match status" value="1"/>
</dbReference>
<keyword evidence="1" id="KW-0963">Cytoplasm</keyword>
<dbReference type="Gene3D" id="3.30.360.10">
    <property type="entry name" value="Dihydrodipicolinate Reductase, domain 2"/>
    <property type="match status" value="1"/>
</dbReference>
<evidence type="ECO:0000259" key="6">
    <source>
        <dbReference type="SMART" id="SM00859"/>
    </source>
</evidence>
<dbReference type="EMBL" id="DVNF01000106">
    <property type="protein sequence ID" value="HIU60458.1"/>
    <property type="molecule type" value="Genomic_DNA"/>
</dbReference>
<gene>
    <name evidence="7" type="primary">argC</name>
    <name evidence="7" type="ORF">IAB05_03580</name>
</gene>
<dbReference type="InterPro" id="IPR010136">
    <property type="entry name" value="AGPR_type-2"/>
</dbReference>
<dbReference type="EC" id="1.2.1.38" evidence="7"/>
<keyword evidence="5 7" id="KW-0560">Oxidoreductase</keyword>
<dbReference type="InterPro" id="IPR000534">
    <property type="entry name" value="Semialdehyde_DH_NAD-bd"/>
</dbReference>
<accession>A0A9D1SI30</accession>
<feature type="domain" description="Semialdehyde dehydrogenase NAD-binding" evidence="6">
    <location>
        <begin position="3"/>
        <end position="103"/>
    </location>
</feature>
<sequence length="305" mass="32928">MPEIFIDGWQGTTGLQIVQRLKERDDLKVVVLEGEERKSLFSRIAAIKKADVTVLCLPDAAAKEIAEVAPESARIIDASTAHRTDPEWVYGMPELGAEYREKIAVANRVANPGCHASGAIAILYPLIKSGVLAPESLLSVTSLTGYSGGGKSMIADYEQKGYAYSRAYQPMQTHKHLPEICYVTGLKNAPVFLPVVEPFYSGMMVTVPIHTALLNGIGSTEELKKLYSEFYNGTGVISVAEAYEGGFADAGRLHARDDMIVSVDGNTDRVTVTAIFDNLGKGASGACIQNMNIMLGIEERKGLVL</sequence>
<keyword evidence="2" id="KW-0055">Arginine biosynthesis</keyword>
<dbReference type="Gene3D" id="3.40.50.720">
    <property type="entry name" value="NAD(P)-binding Rossmann-like Domain"/>
    <property type="match status" value="1"/>
</dbReference>
<dbReference type="AlphaFoldDB" id="A0A9D1SI30"/>
<dbReference type="Pfam" id="PF22698">
    <property type="entry name" value="Semialdhyde_dhC_1"/>
    <property type="match status" value="1"/>
</dbReference>
<dbReference type="Pfam" id="PF01118">
    <property type="entry name" value="Semialdhyde_dh"/>
    <property type="match status" value="1"/>
</dbReference>
<dbReference type="GO" id="GO:0006526">
    <property type="term" value="P:L-arginine biosynthetic process"/>
    <property type="evidence" value="ECO:0007669"/>
    <property type="project" value="UniProtKB-KW"/>
</dbReference>
<dbReference type="GO" id="GO:0005737">
    <property type="term" value="C:cytoplasm"/>
    <property type="evidence" value="ECO:0007669"/>
    <property type="project" value="InterPro"/>
</dbReference>
<evidence type="ECO:0000256" key="4">
    <source>
        <dbReference type="ARBA" id="ARBA00022857"/>
    </source>
</evidence>
<protein>
    <submittedName>
        <fullName evidence="7">N-acetyl-gamma-glutamyl-phosphate reductase</fullName>
        <ecNumber evidence="7">1.2.1.38</ecNumber>
    </submittedName>
</protein>